<dbReference type="InterPro" id="IPR014782">
    <property type="entry name" value="Peptidase_M1_dom"/>
</dbReference>
<keyword evidence="4 23" id="KW-0645">Protease</keyword>
<evidence type="ECO:0000313" key="27">
    <source>
        <dbReference type="EMBL" id="NXG89988.1"/>
    </source>
</evidence>
<evidence type="ECO:0000259" key="26">
    <source>
        <dbReference type="Pfam" id="PF17900"/>
    </source>
</evidence>
<evidence type="ECO:0000256" key="21">
    <source>
        <dbReference type="PIRSR" id="PIRSR634016-3"/>
    </source>
</evidence>
<dbReference type="GO" id="GO:0002250">
    <property type="term" value="P:adaptive immune response"/>
    <property type="evidence" value="ECO:0007669"/>
    <property type="project" value="UniProtKB-KW"/>
</dbReference>
<evidence type="ECO:0000256" key="12">
    <source>
        <dbReference type="ARBA" id="ARBA00022989"/>
    </source>
</evidence>
<dbReference type="InterPro" id="IPR045357">
    <property type="entry name" value="Aminopeptidase_N-like_N"/>
</dbReference>
<dbReference type="Pfam" id="PF17900">
    <property type="entry name" value="Peptidase_M1_N"/>
    <property type="match status" value="1"/>
</dbReference>
<evidence type="ECO:0000256" key="8">
    <source>
        <dbReference type="ARBA" id="ARBA00022824"/>
    </source>
</evidence>
<name>A0A7K9FLG9_STEPR</name>
<reference evidence="27 28" key="1">
    <citation type="submission" date="2019-09" db="EMBL/GenBank/DDBJ databases">
        <title>Bird 10,000 Genomes (B10K) Project - Family phase.</title>
        <authorList>
            <person name="Zhang G."/>
        </authorList>
    </citation>
    <scope>NUCLEOTIDE SEQUENCE [LARGE SCALE GENOMIC DNA]</scope>
    <source>
        <strain evidence="27">B10K-DU-001-20</strain>
        <tissue evidence="27">Muscle</tissue>
    </source>
</reference>
<dbReference type="InterPro" id="IPR001930">
    <property type="entry name" value="Peptidase_M1"/>
</dbReference>
<evidence type="ECO:0000256" key="10">
    <source>
        <dbReference type="ARBA" id="ARBA00022859"/>
    </source>
</evidence>
<keyword evidence="12" id="KW-1133">Transmembrane helix</keyword>
<evidence type="ECO:0000256" key="2">
    <source>
        <dbReference type="ARBA" id="ARBA00010136"/>
    </source>
</evidence>
<keyword evidence="9 21" id="KW-0862">Zinc</keyword>
<evidence type="ECO:0000256" key="23">
    <source>
        <dbReference type="RuleBase" id="RU364040"/>
    </source>
</evidence>
<feature type="domain" description="ERAP1-like C-terminal" evidence="25">
    <location>
        <begin position="521"/>
        <end position="840"/>
    </location>
</feature>
<proteinExistence type="inferred from homology"/>
<dbReference type="FunFam" id="2.60.40.1730:FF:000001">
    <property type="entry name" value="Leucyl-cystinyl aminopeptidase"/>
    <property type="match status" value="1"/>
</dbReference>
<dbReference type="SUPFAM" id="SSF55486">
    <property type="entry name" value="Metalloproteases ('zincins'), catalytic domain"/>
    <property type="match status" value="1"/>
</dbReference>
<dbReference type="Gene3D" id="1.10.390.10">
    <property type="entry name" value="Neutral Protease Domain 2"/>
    <property type="match status" value="1"/>
</dbReference>
<evidence type="ECO:0000256" key="20">
    <source>
        <dbReference type="PIRSR" id="PIRSR634016-1"/>
    </source>
</evidence>
<keyword evidence="3 23" id="KW-0031">Aminopeptidase</keyword>
<feature type="binding site" evidence="21">
    <location>
        <position position="265"/>
    </location>
    <ligand>
        <name>Zn(2+)</name>
        <dbReference type="ChEBI" id="CHEBI:29105"/>
        <note>catalytic</note>
    </ligand>
</feature>
<keyword evidence="15" id="KW-0472">Membrane</keyword>
<dbReference type="CDD" id="cd09601">
    <property type="entry name" value="M1_APN-Q_like"/>
    <property type="match status" value="1"/>
</dbReference>
<keyword evidence="10" id="KW-0391">Immunity</keyword>
<dbReference type="GO" id="GO:0006508">
    <property type="term" value="P:proteolysis"/>
    <property type="evidence" value="ECO:0007669"/>
    <property type="project" value="UniProtKB-KW"/>
</dbReference>
<dbReference type="Pfam" id="PF01433">
    <property type="entry name" value="Peptidase_M1"/>
    <property type="match status" value="1"/>
</dbReference>
<dbReference type="GO" id="GO:0005615">
    <property type="term" value="C:extracellular space"/>
    <property type="evidence" value="ECO:0007669"/>
    <property type="project" value="TreeGrafter"/>
</dbReference>
<comment type="function">
    <text evidence="18">Aminopeptidase that plays a central role in peptide trimming, a step required for the generation of most HLA class I-binding peptides. Peptide trimming is essential to customize longer precursor peptides to fit them to the correct length required for presentation on MHC class I molecules. Strongly prefers substrates 9-16 residues long. Rapidly degrades 13-mer to a 9-mer and then stops. Preferentially hydrolyzes the residue Leu and peptides with a hydrophobic C-terminus, while it has weak activity toward peptides with charged C-terminus. May play a role in the inactivation of peptide hormones. May be involved in the regulation of blood pressure through the inactivation of angiotensin II and/or the generation of bradykinin in the kidney.</text>
</comment>
<evidence type="ECO:0000256" key="17">
    <source>
        <dbReference type="ARBA" id="ARBA00023180"/>
    </source>
</evidence>
<keyword evidence="16" id="KW-1015">Disulfide bond</keyword>
<evidence type="ECO:0000256" key="1">
    <source>
        <dbReference type="ARBA" id="ARBA00004648"/>
    </source>
</evidence>
<dbReference type="InterPro" id="IPR024571">
    <property type="entry name" value="ERAP1-like_C_dom"/>
</dbReference>
<dbReference type="GO" id="GO:0070006">
    <property type="term" value="F:metalloaminopeptidase activity"/>
    <property type="evidence" value="ECO:0007669"/>
    <property type="project" value="TreeGrafter"/>
</dbReference>
<dbReference type="FunFam" id="2.60.40.1910:FF:000001">
    <property type="entry name" value="Leucyl-cystinyl aminopeptidase"/>
    <property type="match status" value="1"/>
</dbReference>
<dbReference type="GO" id="GO:0043171">
    <property type="term" value="P:peptide catabolic process"/>
    <property type="evidence" value="ECO:0007669"/>
    <property type="project" value="TreeGrafter"/>
</dbReference>
<keyword evidence="7 23" id="KW-0378">Hydrolase</keyword>
<dbReference type="Proteomes" id="UP000532908">
    <property type="component" value="Unassembled WGS sequence"/>
</dbReference>
<sequence length="862" mass="98828">SAVVLHSKHLQIARATVEAGHGHPVQEAQVVEHQALEQVALLTAEPLRAGHNYTLRIQYQANLSESFHGFYKSTYRTQEGELRVLAATQFEPTAARMAFPCFDEPAFKARFSIKIRREPKHLALSNMPIVKSVNITPWLVEDHFDTTVKMSTYLVAFIVSDFKSISKISSHGVKISVYTVPDKINQADYALDAAVKLLDFYEDYFSIPYPLPKQDLAALPDFQSGAMENWGLTTYRESALLYDPEKSSASSKLHITMIIAHELAHQWFGNLVTMEWWNDLWLNEGFAKFMEFVSVSVTHPELRVEDYFLRRCFDAMAVDALNSSHAISTSVEDPAQILEMFDSVSYEKGSCVLNMLRDYLTADVFKAGLVQYLQKYSYQNTKNEDLWNSMTNASIPYSLFFFQICPTVGNNKNELQADGFCRSSQQSSLSAHWTKGETPDVRAMMDTWTLQKGFPLVTVTVRGKNVHLLQERYVKGVDAALSTGYLWHIPLTYITSKSDTVERFLMTAKADVIILPEEVGWVKFNVDMNGYYIMHYEDDGWDRLINLLKENHTAISSNDRASLVNNVFQLVSINKLSISKAFDLSLYLKYEREIMPVLQGMSELIPIYRLMERRDMDGTEKQLKEYIVNLFKDLIDKQSWSDEGSVSERLLRHLLLLFACVHRYQPCVDKAKGYFTEWQKSNGTLSLPADVKTAVYAVGAQTSEGWDFLLSKYRLHSFSVERDNIEWALSLSRSKDKLQWLMDQGLRGDIIRTQDLPHIIVFVSKNPSGYHLAWTFLKENWEKFVEKFELGSSSIATIVTGVTSRYSTRSQLAQVKEFFSSLDEKSAQLRCVQQAIETIEDNIQWMDRNLEKVKTWLQNNHL</sequence>
<dbReference type="GO" id="GO:0008270">
    <property type="term" value="F:zinc ion binding"/>
    <property type="evidence" value="ECO:0007669"/>
    <property type="project" value="UniProtKB-UniRule"/>
</dbReference>
<evidence type="ECO:0000256" key="13">
    <source>
        <dbReference type="ARBA" id="ARBA00023049"/>
    </source>
</evidence>
<dbReference type="SUPFAM" id="SSF63737">
    <property type="entry name" value="Leukotriene A4 hydrolase N-terminal domain"/>
    <property type="match status" value="1"/>
</dbReference>
<comment type="subunit">
    <text evidence="19">Monomer. May also exist as a heterodimer; with ERAP2. Interacts with RBMX.</text>
</comment>
<feature type="site" description="Transition state stabilizer" evidence="22">
    <location>
        <position position="346"/>
    </location>
</feature>
<dbReference type="GO" id="GO:0005789">
    <property type="term" value="C:endoplasmic reticulum membrane"/>
    <property type="evidence" value="ECO:0007669"/>
    <property type="project" value="UniProtKB-SubCell"/>
</dbReference>
<protein>
    <recommendedName>
        <fullName evidence="23">Aminopeptidase</fullName>
        <ecNumber evidence="23">3.4.11.-</ecNumber>
    </recommendedName>
</protein>
<dbReference type="EC" id="3.4.11.-" evidence="23"/>
<evidence type="ECO:0000256" key="15">
    <source>
        <dbReference type="ARBA" id="ARBA00023136"/>
    </source>
</evidence>
<evidence type="ECO:0000256" key="7">
    <source>
        <dbReference type="ARBA" id="ARBA00022801"/>
    </source>
</evidence>
<evidence type="ECO:0000259" key="24">
    <source>
        <dbReference type="Pfam" id="PF01433"/>
    </source>
</evidence>
<evidence type="ECO:0000256" key="3">
    <source>
        <dbReference type="ARBA" id="ARBA00022438"/>
    </source>
</evidence>
<dbReference type="AlphaFoldDB" id="A0A7K9FLG9"/>
<comment type="cofactor">
    <cofactor evidence="21 23">
        <name>Zn(2+)</name>
        <dbReference type="ChEBI" id="CHEBI:29105"/>
    </cofactor>
    <text evidence="21 23">Binds 1 zinc ion per subunit.</text>
</comment>
<feature type="active site" description="Proton acceptor" evidence="20">
    <location>
        <position position="262"/>
    </location>
</feature>
<dbReference type="InterPro" id="IPR042097">
    <property type="entry name" value="Aminopeptidase_N-like_N_sf"/>
</dbReference>
<evidence type="ECO:0000256" key="4">
    <source>
        <dbReference type="ARBA" id="ARBA00022670"/>
    </source>
</evidence>
<evidence type="ECO:0000256" key="5">
    <source>
        <dbReference type="ARBA" id="ARBA00022692"/>
    </source>
</evidence>
<evidence type="ECO:0000256" key="9">
    <source>
        <dbReference type="ARBA" id="ARBA00022833"/>
    </source>
</evidence>
<keyword evidence="5" id="KW-0812">Transmembrane</keyword>
<evidence type="ECO:0000313" key="28">
    <source>
        <dbReference type="Proteomes" id="UP000532908"/>
    </source>
</evidence>
<dbReference type="PANTHER" id="PTHR11533:SF156">
    <property type="entry name" value="ENDOPLASMIC RETICULUM AMINOPEPTIDASE 1"/>
    <property type="match status" value="1"/>
</dbReference>
<keyword evidence="14" id="KW-1064">Adaptive immunity</keyword>
<dbReference type="PRINTS" id="PR00756">
    <property type="entry name" value="ALADIPTASE"/>
</dbReference>
<dbReference type="FunFam" id="1.10.390.10:FF:000007">
    <property type="entry name" value="Aminopeptidase"/>
    <property type="match status" value="1"/>
</dbReference>
<feature type="binding site" evidence="21">
    <location>
        <position position="284"/>
    </location>
    <ligand>
        <name>Zn(2+)</name>
        <dbReference type="ChEBI" id="CHEBI:29105"/>
        <note>catalytic</note>
    </ligand>
</feature>
<dbReference type="Gene3D" id="1.25.50.20">
    <property type="match status" value="1"/>
</dbReference>
<dbReference type="GO" id="GO:0042277">
    <property type="term" value="F:peptide binding"/>
    <property type="evidence" value="ECO:0007669"/>
    <property type="project" value="TreeGrafter"/>
</dbReference>
<feature type="non-terminal residue" evidence="27">
    <location>
        <position position="1"/>
    </location>
</feature>
<keyword evidence="6 21" id="KW-0479">Metal-binding</keyword>
<organism evidence="27 28">
    <name type="scientific">Stercorarius parasiticus</name>
    <name type="common">Parasitic jaeger</name>
    <name type="synonym">Arctic skua</name>
    <dbReference type="NCBI Taxonomy" id="54059"/>
    <lineage>
        <taxon>Eukaryota</taxon>
        <taxon>Metazoa</taxon>
        <taxon>Chordata</taxon>
        <taxon>Craniata</taxon>
        <taxon>Vertebrata</taxon>
        <taxon>Euteleostomi</taxon>
        <taxon>Archelosauria</taxon>
        <taxon>Archosauria</taxon>
        <taxon>Dinosauria</taxon>
        <taxon>Saurischia</taxon>
        <taxon>Theropoda</taxon>
        <taxon>Coelurosauria</taxon>
        <taxon>Aves</taxon>
        <taxon>Neognathae</taxon>
        <taxon>Neoaves</taxon>
        <taxon>Charadriiformes</taxon>
        <taxon>Stercorariidae</taxon>
        <taxon>Stercorarius</taxon>
    </lineage>
</organism>
<evidence type="ECO:0000256" key="19">
    <source>
        <dbReference type="ARBA" id="ARBA00063353"/>
    </source>
</evidence>
<dbReference type="InterPro" id="IPR027268">
    <property type="entry name" value="Peptidase_M4/M1_CTD_sf"/>
</dbReference>
<evidence type="ECO:0000256" key="14">
    <source>
        <dbReference type="ARBA" id="ARBA00023130"/>
    </source>
</evidence>
<dbReference type="PANTHER" id="PTHR11533">
    <property type="entry name" value="PROTEASE M1 ZINC METALLOPROTEASE"/>
    <property type="match status" value="1"/>
</dbReference>
<comment type="similarity">
    <text evidence="2 23">Belongs to the peptidase M1 family.</text>
</comment>
<dbReference type="EMBL" id="VWZL01004035">
    <property type="protein sequence ID" value="NXG89988.1"/>
    <property type="molecule type" value="Genomic_DNA"/>
</dbReference>
<dbReference type="InterPro" id="IPR034016">
    <property type="entry name" value="M1_APN-typ"/>
</dbReference>
<evidence type="ECO:0000259" key="25">
    <source>
        <dbReference type="Pfam" id="PF11838"/>
    </source>
</evidence>
<evidence type="ECO:0000256" key="18">
    <source>
        <dbReference type="ARBA" id="ARBA00053064"/>
    </source>
</evidence>
<keyword evidence="28" id="KW-1185">Reference proteome</keyword>
<dbReference type="InterPro" id="IPR050344">
    <property type="entry name" value="Peptidase_M1_aminopeptidases"/>
</dbReference>
<evidence type="ECO:0000256" key="22">
    <source>
        <dbReference type="PIRSR" id="PIRSR634016-4"/>
    </source>
</evidence>
<keyword evidence="11" id="KW-0735">Signal-anchor</keyword>
<dbReference type="Gene3D" id="2.60.40.1730">
    <property type="entry name" value="tricorn interacting facor f3 domain"/>
    <property type="match status" value="1"/>
</dbReference>
<feature type="domain" description="Peptidase M1 membrane alanine aminopeptidase" evidence="24">
    <location>
        <begin position="189"/>
        <end position="393"/>
    </location>
</feature>
<feature type="domain" description="Aminopeptidase N-like N-terminal" evidence="26">
    <location>
        <begin position="2"/>
        <end position="154"/>
    </location>
</feature>
<keyword evidence="17" id="KW-0325">Glycoprotein</keyword>
<keyword evidence="13 23" id="KW-0482">Metalloprotease</keyword>
<dbReference type="FunFam" id="1.25.50.20:FF:000003">
    <property type="entry name" value="Leucyl-cystinyl aminopeptidase"/>
    <property type="match status" value="1"/>
</dbReference>
<feature type="non-terminal residue" evidence="27">
    <location>
        <position position="862"/>
    </location>
</feature>
<evidence type="ECO:0000256" key="16">
    <source>
        <dbReference type="ARBA" id="ARBA00023157"/>
    </source>
</evidence>
<gene>
    <name evidence="27" type="primary">Erap1</name>
    <name evidence="27" type="ORF">STEPAR_R05809</name>
</gene>
<evidence type="ECO:0000256" key="11">
    <source>
        <dbReference type="ARBA" id="ARBA00022968"/>
    </source>
</evidence>
<keyword evidence="8" id="KW-0256">Endoplasmic reticulum</keyword>
<dbReference type="Gene3D" id="2.60.40.1910">
    <property type="match status" value="1"/>
</dbReference>
<comment type="caution">
    <text evidence="27">The sequence shown here is derived from an EMBL/GenBank/DDBJ whole genome shotgun (WGS) entry which is preliminary data.</text>
</comment>
<accession>A0A7K9FLG9</accession>
<comment type="subcellular location">
    <subcellularLocation>
        <location evidence="1">Endoplasmic reticulum membrane</location>
        <topology evidence="1">Single-pass type II membrane protein</topology>
    </subcellularLocation>
</comment>
<evidence type="ECO:0000256" key="6">
    <source>
        <dbReference type="ARBA" id="ARBA00022723"/>
    </source>
</evidence>
<dbReference type="Pfam" id="PF11838">
    <property type="entry name" value="ERAP1_C"/>
    <property type="match status" value="1"/>
</dbReference>
<feature type="binding site" evidence="21">
    <location>
        <position position="261"/>
    </location>
    <ligand>
        <name>Zn(2+)</name>
        <dbReference type="ChEBI" id="CHEBI:29105"/>
        <note>catalytic</note>
    </ligand>
</feature>